<evidence type="ECO:0000313" key="2">
    <source>
        <dbReference type="EMBL" id="KAA0710421.1"/>
    </source>
</evidence>
<keyword evidence="3" id="KW-1185">Reference proteome</keyword>
<accession>A0A5A9NNA7</accession>
<proteinExistence type="predicted"/>
<dbReference type="AlphaFoldDB" id="A0A5A9NNA7"/>
<evidence type="ECO:0000256" key="1">
    <source>
        <dbReference type="SAM" id="MobiDB-lite"/>
    </source>
</evidence>
<feature type="region of interest" description="Disordered" evidence="1">
    <location>
        <begin position="167"/>
        <end position="207"/>
    </location>
</feature>
<dbReference type="EMBL" id="SOYY01000016">
    <property type="protein sequence ID" value="KAA0710421.1"/>
    <property type="molecule type" value="Genomic_DNA"/>
</dbReference>
<dbReference type="Proteomes" id="UP000324632">
    <property type="component" value="Chromosome 16"/>
</dbReference>
<comment type="caution">
    <text evidence="2">The sequence shown here is derived from an EMBL/GenBank/DDBJ whole genome shotgun (WGS) entry which is preliminary data.</text>
</comment>
<evidence type="ECO:0000313" key="3">
    <source>
        <dbReference type="Proteomes" id="UP000324632"/>
    </source>
</evidence>
<organism evidence="2 3">
    <name type="scientific">Triplophysa tibetana</name>
    <dbReference type="NCBI Taxonomy" id="1572043"/>
    <lineage>
        <taxon>Eukaryota</taxon>
        <taxon>Metazoa</taxon>
        <taxon>Chordata</taxon>
        <taxon>Craniata</taxon>
        <taxon>Vertebrata</taxon>
        <taxon>Euteleostomi</taxon>
        <taxon>Actinopterygii</taxon>
        <taxon>Neopterygii</taxon>
        <taxon>Teleostei</taxon>
        <taxon>Ostariophysi</taxon>
        <taxon>Cypriniformes</taxon>
        <taxon>Nemacheilidae</taxon>
        <taxon>Triplophysa</taxon>
    </lineage>
</organism>
<reference evidence="2 3" key="1">
    <citation type="journal article" date="2019" name="Mol. Ecol. Resour.">
        <title>Chromosome-level genome assembly of Triplophysa tibetana, a fish adapted to the harsh high-altitude environment of the Tibetan Plateau.</title>
        <authorList>
            <person name="Yang X."/>
            <person name="Liu H."/>
            <person name="Ma Z."/>
            <person name="Zou Y."/>
            <person name="Zou M."/>
            <person name="Mao Y."/>
            <person name="Li X."/>
            <person name="Wang H."/>
            <person name="Chen T."/>
            <person name="Wang W."/>
            <person name="Yang R."/>
        </authorList>
    </citation>
    <scope>NUCLEOTIDE SEQUENCE [LARGE SCALE GENOMIC DNA]</scope>
    <source>
        <strain evidence="2">TTIB1903HZAU</strain>
        <tissue evidence="2">Muscle</tissue>
    </source>
</reference>
<protein>
    <submittedName>
        <fullName evidence="2">Uncharacterized protein</fullName>
    </submittedName>
</protein>
<sequence length="287" mass="32359">MGLPHVCLMRMNYSSLNEDRCTPKDCIQSVWAVETVMSPALDMKHVEYKWGEQTQQTLGHTYILSSSMLPLSGSSGFRLREDFRLSSLHRTTHGRNTTVPISISEPSLFRSRHWAFLGDFSSNYAPPLRSRAPSLPSCKTAENPKMQEQKFHQVYIHFSQPMRLISKVGKKTVTRGGQKQTTERRSQQPSASHITQPPNRETLSVKGKTCLPSQPLSSGASRKELHIFLPAEGAEEEETRESESVDEGFIDELDYKISTLALQHDQKIPKQSYVAEPMLGDVVQVTL</sequence>
<name>A0A5A9NNA7_9TELE</name>
<gene>
    <name evidence="2" type="ORF">E1301_Tti012520</name>
</gene>
<feature type="compositionally biased region" description="Polar residues" evidence="1">
    <location>
        <begin position="187"/>
        <end position="202"/>
    </location>
</feature>